<gene>
    <name evidence="1" type="ORF">PSON_ATCC_30995.1.T0240009</name>
</gene>
<dbReference type="EMBL" id="CAJJDN010000024">
    <property type="protein sequence ID" value="CAD8068152.1"/>
    <property type="molecule type" value="Genomic_DNA"/>
</dbReference>
<dbReference type="PANTHER" id="PTHR33706:SF1">
    <property type="entry name" value="TPR REPEAT PROTEIN"/>
    <property type="match status" value="1"/>
</dbReference>
<accession>A0A8S1LP81</accession>
<protein>
    <submittedName>
        <fullName evidence="1">Uncharacterized protein</fullName>
    </submittedName>
</protein>
<keyword evidence="2" id="KW-1185">Reference proteome</keyword>
<name>A0A8S1LP81_9CILI</name>
<dbReference type="AlphaFoldDB" id="A0A8S1LP81"/>
<dbReference type="PANTHER" id="PTHR33706">
    <property type="entry name" value="MORN VARIANT REPEAT PROTEIN"/>
    <property type="match status" value="1"/>
</dbReference>
<evidence type="ECO:0000313" key="2">
    <source>
        <dbReference type="Proteomes" id="UP000692954"/>
    </source>
</evidence>
<dbReference type="Proteomes" id="UP000692954">
    <property type="component" value="Unassembled WGS sequence"/>
</dbReference>
<evidence type="ECO:0000313" key="1">
    <source>
        <dbReference type="EMBL" id="CAD8068152.1"/>
    </source>
</evidence>
<sequence length="155" mass="17953">MDWKIKNLVGGECLGREIFLRVQGILQKGIEVRFMERIDQKFLEVKDRLINIYNSKAQIGKYSNGLKIGKWGYMKNDDKIAGGQYNEQGQKIGKCIDLLESFCDQAQATFNGEYNLKGKKVGKWDIMYCIRYEQQFKLIGGGFYRNDESQTKIGR</sequence>
<comment type="caution">
    <text evidence="1">The sequence shown here is derived from an EMBL/GenBank/DDBJ whole genome shotgun (WGS) entry which is preliminary data.</text>
</comment>
<proteinExistence type="predicted"/>
<organism evidence="1 2">
    <name type="scientific">Paramecium sonneborni</name>
    <dbReference type="NCBI Taxonomy" id="65129"/>
    <lineage>
        <taxon>Eukaryota</taxon>
        <taxon>Sar</taxon>
        <taxon>Alveolata</taxon>
        <taxon>Ciliophora</taxon>
        <taxon>Intramacronucleata</taxon>
        <taxon>Oligohymenophorea</taxon>
        <taxon>Peniculida</taxon>
        <taxon>Parameciidae</taxon>
        <taxon>Paramecium</taxon>
    </lineage>
</organism>
<reference evidence="1" key="1">
    <citation type="submission" date="2021-01" db="EMBL/GenBank/DDBJ databases">
        <authorList>
            <consortium name="Genoscope - CEA"/>
            <person name="William W."/>
        </authorList>
    </citation>
    <scope>NUCLEOTIDE SEQUENCE</scope>
</reference>